<dbReference type="Proteomes" id="UP000465112">
    <property type="component" value="Chromosome 7"/>
</dbReference>
<evidence type="ECO:0000313" key="3">
    <source>
        <dbReference type="Proteomes" id="UP000465112"/>
    </source>
</evidence>
<gene>
    <name evidence="2" type="ORF">PFLUV_G00089620</name>
</gene>
<keyword evidence="3" id="KW-1185">Reference proteome</keyword>
<dbReference type="Gene3D" id="3.10.100.10">
    <property type="entry name" value="Mannose-Binding Protein A, subunit A"/>
    <property type="match status" value="1"/>
</dbReference>
<dbReference type="InterPro" id="IPR016186">
    <property type="entry name" value="C-type_lectin-like/link_sf"/>
</dbReference>
<evidence type="ECO:0000313" key="2">
    <source>
        <dbReference type="EMBL" id="KAF1388384.1"/>
    </source>
</evidence>
<proteinExistence type="predicted"/>
<dbReference type="InterPro" id="IPR001304">
    <property type="entry name" value="C-type_lectin-like"/>
</dbReference>
<dbReference type="PROSITE" id="PS50041">
    <property type="entry name" value="C_TYPE_LECTIN_2"/>
    <property type="match status" value="1"/>
</dbReference>
<dbReference type="SUPFAM" id="SSF56436">
    <property type="entry name" value="C-type lectin-like"/>
    <property type="match status" value="1"/>
</dbReference>
<evidence type="ECO:0000259" key="1">
    <source>
        <dbReference type="PROSITE" id="PS50041"/>
    </source>
</evidence>
<comment type="caution">
    <text evidence="2">The sequence shown here is derived from an EMBL/GenBank/DDBJ whole genome shotgun (WGS) entry which is preliminary data.</text>
</comment>
<sequence>MDTGTMSTAQQRDHVNLGVLSSVLALEMTWNESKTSCEEHGGILAIIPNKAMNSEVKIRLSEFSEAWIGLSRHQMNVWYWSESGVNYMFTNWQNGQPERSRELFSCCVVRWKLD</sequence>
<reference evidence="2 3" key="1">
    <citation type="submission" date="2019-06" db="EMBL/GenBank/DDBJ databases">
        <title>A chromosome-scale genome assembly of the European perch, Perca fluviatilis.</title>
        <authorList>
            <person name="Roques C."/>
            <person name="Zahm M."/>
            <person name="Cabau C."/>
            <person name="Klopp C."/>
            <person name="Bouchez O."/>
            <person name="Donnadieu C."/>
            <person name="Kuhl H."/>
            <person name="Gislard M."/>
            <person name="Guendouz S."/>
            <person name="Journot L."/>
            <person name="Haffray P."/>
            <person name="Bestin A."/>
            <person name="Morvezen R."/>
            <person name="Feron R."/>
            <person name="Wen M."/>
            <person name="Jouanno E."/>
            <person name="Herpin A."/>
            <person name="Schartl M."/>
            <person name="Postlethwait J."/>
            <person name="Schaerlinger B."/>
            <person name="Chardard D."/>
            <person name="Lecocq T."/>
            <person name="Poncet C."/>
            <person name="Jaffrelo L."/>
            <person name="Lampietro C."/>
            <person name="Guiguen Y."/>
        </authorList>
    </citation>
    <scope>NUCLEOTIDE SEQUENCE [LARGE SCALE GENOMIC DNA]</scope>
    <source>
        <tissue evidence="2">Blood</tissue>
    </source>
</reference>
<dbReference type="AlphaFoldDB" id="A0A6A5FEY7"/>
<dbReference type="CDD" id="cd00037">
    <property type="entry name" value="CLECT"/>
    <property type="match status" value="1"/>
</dbReference>
<dbReference type="EMBL" id="VHII01000007">
    <property type="protein sequence ID" value="KAF1388384.1"/>
    <property type="molecule type" value="Genomic_DNA"/>
</dbReference>
<protein>
    <recommendedName>
        <fullName evidence="1">C-type lectin domain-containing protein</fullName>
    </recommendedName>
</protein>
<dbReference type="InterPro" id="IPR016187">
    <property type="entry name" value="CTDL_fold"/>
</dbReference>
<name>A0A6A5FEY7_PERFL</name>
<feature type="domain" description="C-type lectin" evidence="1">
    <location>
        <begin position="28"/>
        <end position="114"/>
    </location>
</feature>
<accession>A0A6A5FEY7</accession>
<organism evidence="2 3">
    <name type="scientific">Perca fluviatilis</name>
    <name type="common">European perch</name>
    <dbReference type="NCBI Taxonomy" id="8168"/>
    <lineage>
        <taxon>Eukaryota</taxon>
        <taxon>Metazoa</taxon>
        <taxon>Chordata</taxon>
        <taxon>Craniata</taxon>
        <taxon>Vertebrata</taxon>
        <taxon>Euteleostomi</taxon>
        <taxon>Actinopterygii</taxon>
        <taxon>Neopterygii</taxon>
        <taxon>Teleostei</taxon>
        <taxon>Neoteleostei</taxon>
        <taxon>Acanthomorphata</taxon>
        <taxon>Eupercaria</taxon>
        <taxon>Perciformes</taxon>
        <taxon>Percoidei</taxon>
        <taxon>Percidae</taxon>
        <taxon>Percinae</taxon>
        <taxon>Perca</taxon>
    </lineage>
</organism>
<dbReference type="Pfam" id="PF00059">
    <property type="entry name" value="Lectin_C"/>
    <property type="match status" value="1"/>
</dbReference>